<reference evidence="2 3" key="1">
    <citation type="journal article" date="2013" name="Int. J. Syst. Evol. Microbiol.">
        <title>Marinoscillum luteum sp. nov., isolated from marine sediment.</title>
        <authorList>
            <person name="Cha I.T."/>
            <person name="Park S.J."/>
            <person name="Kim S.J."/>
            <person name="Kim J.G."/>
            <person name="Jung M.Y."/>
            <person name="Shin K.S."/>
            <person name="Kwon K.K."/>
            <person name="Yang S.H."/>
            <person name="Seo Y.S."/>
            <person name="Rhee S.K."/>
        </authorList>
    </citation>
    <scope>NUCLEOTIDE SEQUENCE [LARGE SCALE GENOMIC DNA]</scope>
    <source>
        <strain evidence="2 3">KCTC 23939</strain>
    </source>
</reference>
<name>A0ABW7N2C7_9BACT</name>
<keyword evidence="3" id="KW-1185">Reference proteome</keyword>
<accession>A0ABW7N2C7</accession>
<keyword evidence="1" id="KW-0472">Membrane</keyword>
<keyword evidence="1" id="KW-1133">Transmembrane helix</keyword>
<dbReference type="EMBL" id="JBIPKE010000004">
    <property type="protein sequence ID" value="MFH6981833.1"/>
    <property type="molecule type" value="Genomic_DNA"/>
</dbReference>
<sequence length="240" mass="27662">MANNGLFEVGNLLHLVRADVKHGFDILVLANNREPMRKIWSYLKPTIFIIALIAIYNIWNYAINGSPTLAKLTDEYWVGYYGNEELEELWFISKFYKADGVTTMIALSDVSLSFVFGKSDNKHVDKFHVEINSRDREHATLTFSLEGIGPVFRANQLYYGKKYFFGPLLNGDFNKVLRKNLDKSIRGVSIDKMNGDYVNFELGQDMLANELLDFANSLVSKDSQFTSMDELNDYFEMNRR</sequence>
<feature type="transmembrane region" description="Helical" evidence="1">
    <location>
        <begin position="39"/>
        <end position="59"/>
    </location>
</feature>
<evidence type="ECO:0000313" key="3">
    <source>
        <dbReference type="Proteomes" id="UP001610063"/>
    </source>
</evidence>
<evidence type="ECO:0008006" key="4">
    <source>
        <dbReference type="Google" id="ProtNLM"/>
    </source>
</evidence>
<protein>
    <recommendedName>
        <fullName evidence="4">DUF4105 domain-containing protein</fullName>
    </recommendedName>
</protein>
<keyword evidence="1" id="KW-0812">Transmembrane</keyword>
<evidence type="ECO:0000256" key="1">
    <source>
        <dbReference type="SAM" id="Phobius"/>
    </source>
</evidence>
<gene>
    <name evidence="2" type="ORF">ACHKAR_00210</name>
</gene>
<evidence type="ECO:0000313" key="2">
    <source>
        <dbReference type="EMBL" id="MFH6981833.1"/>
    </source>
</evidence>
<organism evidence="2 3">
    <name type="scientific">Marinoscillum luteum</name>
    <dbReference type="NCBI Taxonomy" id="861051"/>
    <lineage>
        <taxon>Bacteria</taxon>
        <taxon>Pseudomonadati</taxon>
        <taxon>Bacteroidota</taxon>
        <taxon>Cytophagia</taxon>
        <taxon>Cytophagales</taxon>
        <taxon>Reichenbachiellaceae</taxon>
        <taxon>Marinoscillum</taxon>
    </lineage>
</organism>
<comment type="caution">
    <text evidence="2">The sequence shown here is derived from an EMBL/GenBank/DDBJ whole genome shotgun (WGS) entry which is preliminary data.</text>
</comment>
<proteinExistence type="predicted"/>
<dbReference type="RefSeq" id="WP_395415684.1">
    <property type="nucleotide sequence ID" value="NZ_JBIPKE010000004.1"/>
</dbReference>
<dbReference type="Proteomes" id="UP001610063">
    <property type="component" value="Unassembled WGS sequence"/>
</dbReference>